<gene>
    <name evidence="1" type="ORF">CLMAG_59640</name>
</gene>
<dbReference type="EMBL" id="LWAE01000015">
    <property type="protein sequence ID" value="KZL88675.1"/>
    <property type="molecule type" value="Genomic_DNA"/>
</dbReference>
<dbReference type="STRING" id="1121326.CLMAG_59640"/>
<sequence length="75" mass="8479">MLKDIIITVLVSQGFIGTVLAYKNYKELRELKTKINKSTGIAQEVKVTVDSAGKNISEEIRKQIYNLSFMGIKMK</sequence>
<dbReference type="AlphaFoldDB" id="A0A162QLI3"/>
<dbReference type="PATRIC" id="fig|1121326.3.peg.6030"/>
<name>A0A162QLI3_9CLOT</name>
<accession>A0A162QLI3</accession>
<dbReference type="Proteomes" id="UP000076603">
    <property type="component" value="Unassembled WGS sequence"/>
</dbReference>
<evidence type="ECO:0000313" key="1">
    <source>
        <dbReference type="EMBL" id="KZL88675.1"/>
    </source>
</evidence>
<protein>
    <submittedName>
        <fullName evidence="1">Uncharacterized protein</fullName>
    </submittedName>
</protein>
<proteinExistence type="predicted"/>
<evidence type="ECO:0000313" key="2">
    <source>
        <dbReference type="Proteomes" id="UP000076603"/>
    </source>
</evidence>
<comment type="caution">
    <text evidence="1">The sequence shown here is derived from an EMBL/GenBank/DDBJ whole genome shotgun (WGS) entry which is preliminary data.</text>
</comment>
<dbReference type="RefSeq" id="WP_066630673.1">
    <property type="nucleotide sequence ID" value="NZ_FQXL01000080.1"/>
</dbReference>
<keyword evidence="2" id="KW-1185">Reference proteome</keyword>
<reference evidence="1 2" key="1">
    <citation type="submission" date="2016-04" db="EMBL/GenBank/DDBJ databases">
        <title>Genome sequence of Clostridium magnum DSM 2767.</title>
        <authorList>
            <person name="Poehlein A."/>
            <person name="Uhlig R."/>
            <person name="Fischer R."/>
            <person name="Bahl H."/>
            <person name="Daniel R."/>
        </authorList>
    </citation>
    <scope>NUCLEOTIDE SEQUENCE [LARGE SCALE GENOMIC DNA]</scope>
    <source>
        <strain evidence="1 2">DSM 2767</strain>
    </source>
</reference>
<organism evidence="1 2">
    <name type="scientific">Clostridium magnum DSM 2767</name>
    <dbReference type="NCBI Taxonomy" id="1121326"/>
    <lineage>
        <taxon>Bacteria</taxon>
        <taxon>Bacillati</taxon>
        <taxon>Bacillota</taxon>
        <taxon>Clostridia</taxon>
        <taxon>Eubacteriales</taxon>
        <taxon>Clostridiaceae</taxon>
        <taxon>Clostridium</taxon>
    </lineage>
</organism>